<dbReference type="PROSITE" id="PS51459">
    <property type="entry name" value="FIDO"/>
    <property type="match status" value="1"/>
</dbReference>
<dbReference type="AlphaFoldDB" id="X1PR42"/>
<sequence>MRPTPAQDRLISLRSYNSLAQPEATFDGEYLHESIYLMAAAYFLHISQNQPFSDGNKRTGLLAMYTFLKTNGYTLNASNEEIYPILLEVANGILDKNDLANFIQQHTSKDY</sequence>
<dbReference type="InterPro" id="IPR006440">
    <property type="entry name" value="Doc"/>
</dbReference>
<dbReference type="EMBL" id="BARV01035754">
    <property type="protein sequence ID" value="GAI58722.1"/>
    <property type="molecule type" value="Genomic_DNA"/>
</dbReference>
<dbReference type="PANTHER" id="PTHR39426:SF1">
    <property type="entry name" value="HOMOLOGY TO DEATH-ON-CURING PROTEIN OF PHAGE P1"/>
    <property type="match status" value="1"/>
</dbReference>
<proteinExistence type="predicted"/>
<dbReference type="InterPro" id="IPR003812">
    <property type="entry name" value="Fido"/>
</dbReference>
<accession>X1PR42</accession>
<gene>
    <name evidence="2" type="ORF">S06H3_55730</name>
</gene>
<dbReference type="NCBIfam" id="TIGR01550">
    <property type="entry name" value="DOC_P1"/>
    <property type="match status" value="1"/>
</dbReference>
<organism evidence="2">
    <name type="scientific">marine sediment metagenome</name>
    <dbReference type="NCBI Taxonomy" id="412755"/>
    <lineage>
        <taxon>unclassified sequences</taxon>
        <taxon>metagenomes</taxon>
        <taxon>ecological metagenomes</taxon>
    </lineage>
</organism>
<feature type="domain" description="Fido" evidence="1">
    <location>
        <begin position="1"/>
        <end position="105"/>
    </location>
</feature>
<evidence type="ECO:0000313" key="2">
    <source>
        <dbReference type="EMBL" id="GAI58722.1"/>
    </source>
</evidence>
<comment type="caution">
    <text evidence="2">The sequence shown here is derived from an EMBL/GenBank/DDBJ whole genome shotgun (WGS) entry which is preliminary data.</text>
</comment>
<dbReference type="Pfam" id="PF02661">
    <property type="entry name" value="Fic"/>
    <property type="match status" value="1"/>
</dbReference>
<dbReference type="InterPro" id="IPR053737">
    <property type="entry name" value="Type_II_TA_Toxin"/>
</dbReference>
<dbReference type="GO" id="GO:0016301">
    <property type="term" value="F:kinase activity"/>
    <property type="evidence" value="ECO:0007669"/>
    <property type="project" value="InterPro"/>
</dbReference>
<name>X1PR42_9ZZZZ</name>
<reference evidence="2" key="1">
    <citation type="journal article" date="2014" name="Front. Microbiol.">
        <title>High frequency of phylogenetically diverse reductive dehalogenase-homologous genes in deep subseafloor sedimentary metagenomes.</title>
        <authorList>
            <person name="Kawai M."/>
            <person name="Futagami T."/>
            <person name="Toyoda A."/>
            <person name="Takaki Y."/>
            <person name="Nishi S."/>
            <person name="Hori S."/>
            <person name="Arai W."/>
            <person name="Tsubouchi T."/>
            <person name="Morono Y."/>
            <person name="Uchiyama I."/>
            <person name="Ito T."/>
            <person name="Fujiyama A."/>
            <person name="Inagaki F."/>
            <person name="Takami H."/>
        </authorList>
    </citation>
    <scope>NUCLEOTIDE SEQUENCE</scope>
    <source>
        <strain evidence="2">Expedition CK06-06</strain>
    </source>
</reference>
<dbReference type="Gene3D" id="1.20.120.1870">
    <property type="entry name" value="Fic/DOC protein, Fido domain"/>
    <property type="match status" value="1"/>
</dbReference>
<protein>
    <recommendedName>
        <fullName evidence="1">Fido domain-containing protein</fullName>
    </recommendedName>
</protein>
<dbReference type="SUPFAM" id="SSF140931">
    <property type="entry name" value="Fic-like"/>
    <property type="match status" value="1"/>
</dbReference>
<dbReference type="PANTHER" id="PTHR39426">
    <property type="entry name" value="HOMOLOGY TO DEATH-ON-CURING PROTEIN OF PHAGE P1"/>
    <property type="match status" value="1"/>
</dbReference>
<evidence type="ECO:0000259" key="1">
    <source>
        <dbReference type="PROSITE" id="PS51459"/>
    </source>
</evidence>
<dbReference type="InterPro" id="IPR036597">
    <property type="entry name" value="Fido-like_dom_sf"/>
</dbReference>